<accession>A0A6G5AGD2</accession>
<feature type="transmembrane region" description="Helical" evidence="1">
    <location>
        <begin position="44"/>
        <end position="61"/>
    </location>
</feature>
<sequence length="123" mass="14134">MNTCSLREITKTNLESPTLLSPRTKSKTAYTSLQDQKLHARHRIFFFAAGHVFFSFNTTYYKREFRREGSARHRGSSLVNSRIGVNSSETRWTGISFFLAPTSMLITDRKRGGYTPRRLLPAV</sequence>
<name>A0A6G5AGD2_RHIMP</name>
<evidence type="ECO:0000256" key="1">
    <source>
        <dbReference type="SAM" id="Phobius"/>
    </source>
</evidence>
<organism evidence="2">
    <name type="scientific">Rhipicephalus microplus</name>
    <name type="common">Cattle tick</name>
    <name type="synonym">Boophilus microplus</name>
    <dbReference type="NCBI Taxonomy" id="6941"/>
    <lineage>
        <taxon>Eukaryota</taxon>
        <taxon>Metazoa</taxon>
        <taxon>Ecdysozoa</taxon>
        <taxon>Arthropoda</taxon>
        <taxon>Chelicerata</taxon>
        <taxon>Arachnida</taxon>
        <taxon>Acari</taxon>
        <taxon>Parasitiformes</taxon>
        <taxon>Ixodida</taxon>
        <taxon>Ixodoidea</taxon>
        <taxon>Ixodidae</taxon>
        <taxon>Rhipicephalinae</taxon>
        <taxon>Rhipicephalus</taxon>
        <taxon>Boophilus</taxon>
    </lineage>
</organism>
<proteinExistence type="predicted"/>
<keyword evidence="1" id="KW-0472">Membrane</keyword>
<keyword evidence="1" id="KW-0812">Transmembrane</keyword>
<evidence type="ECO:0000313" key="2">
    <source>
        <dbReference type="EMBL" id="NIE49984.1"/>
    </source>
</evidence>
<protein>
    <submittedName>
        <fullName evidence="2">Uncharacterized protein</fullName>
    </submittedName>
</protein>
<reference evidence="2" key="1">
    <citation type="submission" date="2020-03" db="EMBL/GenBank/DDBJ databases">
        <title>A transcriptome and proteome of the tick Rhipicephalus microplus shaped by the genetic composition of its hosts and developmental stage.</title>
        <authorList>
            <person name="Garcia G.R."/>
            <person name="Ribeiro J.M.C."/>
            <person name="Maruyama S.R."/>
            <person name="Gardinasse L.G."/>
            <person name="Nelson K."/>
            <person name="Ferreira B.R."/>
            <person name="Andrade T.G."/>
            <person name="Santos I.K.F.M."/>
        </authorList>
    </citation>
    <scope>NUCLEOTIDE SEQUENCE</scope>
    <source>
        <strain evidence="2">NSGR</strain>
        <tissue evidence="2">Salivary glands</tissue>
    </source>
</reference>
<dbReference type="EMBL" id="GIKN01007711">
    <property type="protein sequence ID" value="NIE49984.1"/>
    <property type="molecule type" value="Transcribed_RNA"/>
</dbReference>
<dbReference type="AlphaFoldDB" id="A0A6G5AGD2"/>
<keyword evidence="1" id="KW-1133">Transmembrane helix</keyword>